<name>A0A8H3FMZ9_9LECA</name>
<dbReference type="EMBL" id="CAJPDQ010000028">
    <property type="protein sequence ID" value="CAF9928032.1"/>
    <property type="molecule type" value="Genomic_DNA"/>
</dbReference>
<dbReference type="OrthoDB" id="2883672at2759"/>
<dbReference type="AlphaFoldDB" id="A0A8H3FMZ9"/>
<dbReference type="Proteomes" id="UP000664169">
    <property type="component" value="Unassembled WGS sequence"/>
</dbReference>
<evidence type="ECO:0000256" key="1">
    <source>
        <dbReference type="SAM" id="MobiDB-lite"/>
    </source>
</evidence>
<feature type="compositionally biased region" description="Basic and acidic residues" evidence="1">
    <location>
        <begin position="305"/>
        <end position="329"/>
    </location>
</feature>
<evidence type="ECO:0000313" key="3">
    <source>
        <dbReference type="Proteomes" id="UP000664169"/>
    </source>
</evidence>
<feature type="region of interest" description="Disordered" evidence="1">
    <location>
        <begin position="297"/>
        <end position="456"/>
    </location>
</feature>
<evidence type="ECO:0000313" key="2">
    <source>
        <dbReference type="EMBL" id="CAF9928032.1"/>
    </source>
</evidence>
<sequence length="494" mass="54822">MFGVSPANDLAGLYAHHMEHHGCGKGLFIPVSVADLSPPCCGFFDRNGDWNLIAELECSDRNTVQQNGFTSLTEPLRGVTSIDIKWQPKTSTGVSEDTVDTSAGTSTNVAGGADAHIKYTSRNKFGAVLMTMKPVVLKAFHQERVFMQWLEDNKHKLHKEYGSQLRRYGLWIITKTYSTHGASINAWYNDDKDVLVSIAAKANMLGELKGELNQSDKVMDKDWSHYFGNGPYTGSLDDERVVVFVDGIELKPSYWWFKSLEYNLSGSTKSKSPNPAITRIKSEELESAPLRPIAHIRNAESLSPPDHKQPQPRRHSDSRTSNLIDEKYYDLAPTTPDSKNPLFQSSSLPRQQALTPSPAPASAPAHTEDRNDDHVLTDAFGGHTSLSRAASTRHPSISRPPSFIGDSNNISPQSRLSAQARTPSRGSLRRDSRDVSEIRKGEQNRMSVVSYESTDKNRLSPISYHDAEHKVLSGVIRNVGTREYTGLGFQDHDS</sequence>
<feature type="compositionally biased region" description="Basic and acidic residues" evidence="1">
    <location>
        <begin position="428"/>
        <end position="443"/>
    </location>
</feature>
<reference evidence="2" key="1">
    <citation type="submission" date="2021-03" db="EMBL/GenBank/DDBJ databases">
        <authorList>
            <person name="Tagirdzhanova G."/>
        </authorList>
    </citation>
    <scope>NUCLEOTIDE SEQUENCE</scope>
</reference>
<protein>
    <submittedName>
        <fullName evidence="2">Uncharacterized protein</fullName>
    </submittedName>
</protein>
<feature type="compositionally biased region" description="Polar residues" evidence="1">
    <location>
        <begin position="335"/>
        <end position="355"/>
    </location>
</feature>
<proteinExistence type="predicted"/>
<keyword evidence="3" id="KW-1185">Reference proteome</keyword>
<feature type="compositionally biased region" description="Polar residues" evidence="1">
    <location>
        <begin position="384"/>
        <end position="395"/>
    </location>
</feature>
<accession>A0A8H3FMZ9</accession>
<feature type="compositionally biased region" description="Polar residues" evidence="1">
    <location>
        <begin position="405"/>
        <end position="425"/>
    </location>
</feature>
<comment type="caution">
    <text evidence="2">The sequence shown here is derived from an EMBL/GenBank/DDBJ whole genome shotgun (WGS) entry which is preliminary data.</text>
</comment>
<feature type="compositionally biased region" description="Basic and acidic residues" evidence="1">
    <location>
        <begin position="366"/>
        <end position="376"/>
    </location>
</feature>
<organism evidence="2 3">
    <name type="scientific">Gomphillus americanus</name>
    <dbReference type="NCBI Taxonomy" id="1940652"/>
    <lineage>
        <taxon>Eukaryota</taxon>
        <taxon>Fungi</taxon>
        <taxon>Dikarya</taxon>
        <taxon>Ascomycota</taxon>
        <taxon>Pezizomycotina</taxon>
        <taxon>Lecanoromycetes</taxon>
        <taxon>OSLEUM clade</taxon>
        <taxon>Ostropomycetidae</taxon>
        <taxon>Ostropales</taxon>
        <taxon>Graphidaceae</taxon>
        <taxon>Gomphilloideae</taxon>
        <taxon>Gomphillus</taxon>
    </lineage>
</organism>
<gene>
    <name evidence="2" type="ORF">GOMPHAMPRED_004578</name>
</gene>